<accession>A0A183KHX1</accession>
<dbReference type="WBParaSite" id="SCUD_0001462601-mRNA-1">
    <property type="protein sequence ID" value="SCUD_0001462601-mRNA-1"/>
    <property type="gene ID" value="SCUD_0001462601"/>
</dbReference>
<dbReference type="AlphaFoldDB" id="A0A183KHX1"/>
<evidence type="ECO:0000313" key="3">
    <source>
        <dbReference type="WBParaSite" id="SCUD_0001462601-mRNA-1"/>
    </source>
</evidence>
<protein>
    <submittedName>
        <fullName evidence="3">Radical SAM protein</fullName>
    </submittedName>
</protein>
<proteinExistence type="predicted"/>
<evidence type="ECO:0000313" key="1">
    <source>
        <dbReference type="EMBL" id="VDP56940.1"/>
    </source>
</evidence>
<dbReference type="Proteomes" id="UP000279833">
    <property type="component" value="Unassembled WGS sequence"/>
</dbReference>
<reference evidence="3" key="1">
    <citation type="submission" date="2016-06" db="UniProtKB">
        <authorList>
            <consortium name="WormBaseParasite"/>
        </authorList>
    </citation>
    <scope>IDENTIFICATION</scope>
</reference>
<dbReference type="EMBL" id="UZAK01036873">
    <property type="protein sequence ID" value="VDP56940.1"/>
    <property type="molecule type" value="Genomic_DNA"/>
</dbReference>
<organism evidence="3">
    <name type="scientific">Schistosoma curassoni</name>
    <dbReference type="NCBI Taxonomy" id="6186"/>
    <lineage>
        <taxon>Eukaryota</taxon>
        <taxon>Metazoa</taxon>
        <taxon>Spiralia</taxon>
        <taxon>Lophotrochozoa</taxon>
        <taxon>Platyhelminthes</taxon>
        <taxon>Trematoda</taxon>
        <taxon>Digenea</taxon>
        <taxon>Strigeidida</taxon>
        <taxon>Schistosomatoidea</taxon>
        <taxon>Schistosomatidae</taxon>
        <taxon>Schistosoma</taxon>
    </lineage>
</organism>
<reference evidence="1 2" key="2">
    <citation type="submission" date="2018-11" db="EMBL/GenBank/DDBJ databases">
        <authorList>
            <consortium name="Pathogen Informatics"/>
        </authorList>
    </citation>
    <scope>NUCLEOTIDE SEQUENCE [LARGE SCALE GENOMIC DNA]</scope>
    <source>
        <strain evidence="1">Dakar</strain>
        <strain evidence="2">Dakar, Senegal</strain>
    </source>
</reference>
<sequence>MKIIRSIKSNGMPWIGTAILPYHHGTTEELERILKQHRIKVYYKTTCTLRSTLVRLKEKIPFMSTQNCVYKLGCVDCDAFYIGESSREILTRTKDQLGTQRNSLIIP</sequence>
<evidence type="ECO:0000313" key="2">
    <source>
        <dbReference type="Proteomes" id="UP000279833"/>
    </source>
</evidence>
<gene>
    <name evidence="1" type="ORF">SCUD_LOCUS14623</name>
</gene>
<name>A0A183KHX1_9TREM</name>
<keyword evidence="2" id="KW-1185">Reference proteome</keyword>